<dbReference type="RefSeq" id="WP_258826806.1">
    <property type="nucleotide sequence ID" value="NZ_JANUHA010000003.1"/>
</dbReference>
<protein>
    <submittedName>
        <fullName evidence="2">Uncharacterized protein</fullName>
    </submittedName>
</protein>
<evidence type="ECO:0000313" key="2">
    <source>
        <dbReference type="EMBL" id="MCS0595752.1"/>
    </source>
</evidence>
<organism evidence="2 3">
    <name type="scientific">Massilia agri</name>
    <dbReference type="NCBI Taxonomy" id="1886785"/>
    <lineage>
        <taxon>Bacteria</taxon>
        <taxon>Pseudomonadati</taxon>
        <taxon>Pseudomonadota</taxon>
        <taxon>Betaproteobacteria</taxon>
        <taxon>Burkholderiales</taxon>
        <taxon>Oxalobacteraceae</taxon>
        <taxon>Telluria group</taxon>
        <taxon>Massilia</taxon>
    </lineage>
</organism>
<dbReference type="EMBL" id="JANUHA010000003">
    <property type="protein sequence ID" value="MCS0595752.1"/>
    <property type="molecule type" value="Genomic_DNA"/>
</dbReference>
<evidence type="ECO:0000256" key="1">
    <source>
        <dbReference type="SAM" id="MobiDB-lite"/>
    </source>
</evidence>
<feature type="region of interest" description="Disordered" evidence="1">
    <location>
        <begin position="241"/>
        <end position="260"/>
    </location>
</feature>
<evidence type="ECO:0000313" key="3">
    <source>
        <dbReference type="Proteomes" id="UP001206572"/>
    </source>
</evidence>
<sequence length="260" mass="27517">MHVKEAGHEVAREFERSTYAQVLADVPPALFPYWSQTSQREFPSIPRDASFFAQSAEGLMMFFDCAAAAGKTCGLPSRAADSVWHAWMRLDEAGLQRFCIRHFGKVIPHLEKAKMGAGMHEALAVCLAQARRRASQPAAGTHLPTLFSLDRRLGMPHGFAYWIIGGLVAYCVLDEFGNPDHHMVFPEALRPESLVLLGLVGTTGYDEAAGRAERRERDQGGADGSVSIIDGDGCADGDGAASGDGGGSCGGGCGGGCGGS</sequence>
<gene>
    <name evidence="2" type="ORF">NX780_05265</name>
</gene>
<name>A0ABT2AHP0_9BURK</name>
<accession>A0ABT2AHP0</accession>
<reference evidence="2 3" key="1">
    <citation type="submission" date="2022-08" db="EMBL/GenBank/DDBJ databases">
        <title>Reclassification of Massilia species as members of the genera Telluria, Duganella, Pseudoduganella, Mokoshia gen. nov. and Zemynaea gen. nov. using orthogonal and non-orthogonal genome-based approaches.</title>
        <authorList>
            <person name="Bowman J.P."/>
        </authorList>
    </citation>
    <scope>NUCLEOTIDE SEQUENCE [LARGE SCALE GENOMIC DNA]</scope>
    <source>
        <strain evidence="2 3">JCM 31661</strain>
    </source>
</reference>
<comment type="caution">
    <text evidence="2">The sequence shown here is derived from an EMBL/GenBank/DDBJ whole genome shotgun (WGS) entry which is preliminary data.</text>
</comment>
<proteinExistence type="predicted"/>
<keyword evidence="3" id="KW-1185">Reference proteome</keyword>
<dbReference type="Proteomes" id="UP001206572">
    <property type="component" value="Unassembled WGS sequence"/>
</dbReference>